<reference evidence="3 4" key="2">
    <citation type="submission" date="2020-08" db="EMBL/GenBank/DDBJ databases">
        <title>Sequencing the genomes of 1000 actinobacteria strains.</title>
        <authorList>
            <person name="Klenk H.-P."/>
        </authorList>
    </citation>
    <scope>NUCLEOTIDE SEQUENCE [LARGE SCALE GENOMIC DNA]</scope>
    <source>
        <strain evidence="3 4">DSM 44772</strain>
    </source>
</reference>
<name>A0A7W7N0R6_9ACTN</name>
<dbReference type="AlphaFoldDB" id="A0A7W7N0R6"/>
<keyword evidence="5" id="KW-1185">Reference proteome</keyword>
<dbReference type="InterPro" id="IPR036689">
    <property type="entry name" value="ESAT-6-like_sf"/>
</dbReference>
<organism evidence="3 4">
    <name type="scientific">Actinomadura livida</name>
    <dbReference type="NCBI Taxonomy" id="79909"/>
    <lineage>
        <taxon>Bacteria</taxon>
        <taxon>Bacillati</taxon>
        <taxon>Actinomycetota</taxon>
        <taxon>Actinomycetes</taxon>
        <taxon>Streptosporangiales</taxon>
        <taxon>Thermomonosporaceae</taxon>
        <taxon>Actinomadura</taxon>
    </lineage>
</organism>
<dbReference type="Proteomes" id="UP000549343">
    <property type="component" value="Unassembled WGS sequence"/>
</dbReference>
<gene>
    <name evidence="3" type="ORF">F4557_005782</name>
    <name evidence="2" type="ORF">GCM10009546_14960</name>
</gene>
<dbReference type="EMBL" id="JACHMV010000001">
    <property type="protein sequence ID" value="MBB4777364.1"/>
    <property type="molecule type" value="Genomic_DNA"/>
</dbReference>
<comment type="caution">
    <text evidence="3">The sequence shown here is derived from an EMBL/GenBank/DDBJ whole genome shotgun (WGS) entry which is preliminary data.</text>
</comment>
<dbReference type="RefSeq" id="WP_184887761.1">
    <property type="nucleotide sequence ID" value="NZ_BAAAHD010000015.1"/>
</dbReference>
<evidence type="ECO:0000313" key="4">
    <source>
        <dbReference type="Proteomes" id="UP000549343"/>
    </source>
</evidence>
<dbReference type="Gene3D" id="1.10.287.1060">
    <property type="entry name" value="ESAT-6-like"/>
    <property type="match status" value="1"/>
</dbReference>
<reference evidence="2 5" key="1">
    <citation type="journal article" date="2019" name="Int. J. Syst. Evol. Microbiol.">
        <title>The Global Catalogue of Microorganisms (GCM) 10K type strain sequencing project: providing services to taxonomists for standard genome sequencing and annotation.</title>
        <authorList>
            <consortium name="The Broad Institute Genomics Platform"/>
            <consortium name="The Broad Institute Genome Sequencing Center for Infectious Disease"/>
            <person name="Wu L."/>
            <person name="Ma J."/>
        </authorList>
    </citation>
    <scope>NUCLEOTIDE SEQUENCE [LARGE SCALE GENOMIC DNA]</scope>
    <source>
        <strain evidence="2 5">JCM 10667</strain>
    </source>
</reference>
<evidence type="ECO:0000313" key="2">
    <source>
        <dbReference type="EMBL" id="GAA0553998.1"/>
    </source>
</evidence>
<proteinExistence type="predicted"/>
<protein>
    <submittedName>
        <fullName evidence="3">Uncharacterized protein YukE</fullName>
    </submittedName>
</protein>
<evidence type="ECO:0000256" key="1">
    <source>
        <dbReference type="SAM" id="MobiDB-lite"/>
    </source>
</evidence>
<dbReference type="SUPFAM" id="SSF140453">
    <property type="entry name" value="EsxAB dimer-like"/>
    <property type="match status" value="1"/>
</dbReference>
<evidence type="ECO:0000313" key="5">
    <source>
        <dbReference type="Proteomes" id="UP001501427"/>
    </source>
</evidence>
<evidence type="ECO:0000313" key="3">
    <source>
        <dbReference type="EMBL" id="MBB4777364.1"/>
    </source>
</evidence>
<dbReference type="Proteomes" id="UP001501427">
    <property type="component" value="Unassembled WGS sequence"/>
</dbReference>
<reference evidence="2" key="3">
    <citation type="submission" date="2023-12" db="EMBL/GenBank/DDBJ databases">
        <authorList>
            <person name="Sun Q."/>
            <person name="Inoue M."/>
        </authorList>
    </citation>
    <scope>NUCLEOTIDE SEQUENCE</scope>
    <source>
        <strain evidence="2">JCM 10667</strain>
    </source>
</reference>
<dbReference type="EMBL" id="BAAAHD010000015">
    <property type="protein sequence ID" value="GAA0553998.1"/>
    <property type="molecule type" value="Genomic_DNA"/>
</dbReference>
<accession>A0A7W7N0R6</accession>
<sequence length="110" mass="11450">MSDEFSVNVPGLRSAGTSMQQLGARLDGRQESLKSQVAGSSAIWGSDEEGSVFEGGYLEVTARLGELLGGLAEAFDTVGVNLGVSADNIAAADDATREQIHGIQQRLGRP</sequence>
<feature type="region of interest" description="Disordered" evidence="1">
    <location>
        <begin position="1"/>
        <end position="21"/>
    </location>
</feature>